<keyword evidence="2" id="KW-1185">Reference proteome</keyword>
<dbReference type="AlphaFoldDB" id="A0A4P9XMA1"/>
<protein>
    <recommendedName>
        <fullName evidence="3">Alpha/Beta hydrolase protein</fullName>
    </recommendedName>
</protein>
<dbReference type="Gene3D" id="3.40.50.1820">
    <property type="entry name" value="alpha/beta hydrolase"/>
    <property type="match status" value="1"/>
</dbReference>
<dbReference type="SUPFAM" id="SSF53474">
    <property type="entry name" value="alpha/beta-Hydrolases"/>
    <property type="match status" value="1"/>
</dbReference>
<dbReference type="InterPro" id="IPR029058">
    <property type="entry name" value="AB_hydrolase_fold"/>
</dbReference>
<feature type="non-terminal residue" evidence="1">
    <location>
        <position position="177"/>
    </location>
</feature>
<dbReference type="PANTHER" id="PTHR31591">
    <property type="entry name" value="UPF0613 PROTEIN PB24D3.06C"/>
    <property type="match status" value="1"/>
</dbReference>
<name>A0A4P9XMA1_9FUNG</name>
<dbReference type="Pfam" id="PF08538">
    <property type="entry name" value="DUF1749"/>
    <property type="match status" value="1"/>
</dbReference>
<accession>A0A4P9XMA1</accession>
<reference evidence="2" key="1">
    <citation type="journal article" date="2018" name="Nat. Microbiol.">
        <title>Leveraging single-cell genomics to expand the fungal tree of life.</title>
        <authorList>
            <person name="Ahrendt S.R."/>
            <person name="Quandt C.A."/>
            <person name="Ciobanu D."/>
            <person name="Clum A."/>
            <person name="Salamov A."/>
            <person name="Andreopoulos B."/>
            <person name="Cheng J.F."/>
            <person name="Woyke T."/>
            <person name="Pelin A."/>
            <person name="Henrissat B."/>
            <person name="Reynolds N.K."/>
            <person name="Benny G.L."/>
            <person name="Smith M.E."/>
            <person name="James T.Y."/>
            <person name="Grigoriev I.V."/>
        </authorList>
    </citation>
    <scope>NUCLEOTIDE SEQUENCE [LARGE SCALE GENOMIC DNA]</scope>
    <source>
        <strain evidence="2">RSA 1356</strain>
    </source>
</reference>
<evidence type="ECO:0008006" key="3">
    <source>
        <dbReference type="Google" id="ProtNLM"/>
    </source>
</evidence>
<dbReference type="PANTHER" id="PTHR31591:SF1">
    <property type="entry name" value="UPF0613 PROTEIN PB24D3.06C"/>
    <property type="match status" value="1"/>
</dbReference>
<dbReference type="InterPro" id="IPR013744">
    <property type="entry name" value="SidJ"/>
</dbReference>
<proteinExistence type="predicted"/>
<organism evidence="1 2">
    <name type="scientific">Thamnocephalis sphaerospora</name>
    <dbReference type="NCBI Taxonomy" id="78915"/>
    <lineage>
        <taxon>Eukaryota</taxon>
        <taxon>Fungi</taxon>
        <taxon>Fungi incertae sedis</taxon>
        <taxon>Zoopagomycota</taxon>
        <taxon>Zoopagomycotina</taxon>
        <taxon>Zoopagomycetes</taxon>
        <taxon>Zoopagales</taxon>
        <taxon>Sigmoideomycetaceae</taxon>
        <taxon>Thamnocephalis</taxon>
    </lineage>
</organism>
<evidence type="ECO:0000313" key="1">
    <source>
        <dbReference type="EMBL" id="RKP07033.1"/>
    </source>
</evidence>
<gene>
    <name evidence="1" type="ORF">THASP1DRAFT_24746</name>
</gene>
<evidence type="ECO:0000313" key="2">
    <source>
        <dbReference type="Proteomes" id="UP000271241"/>
    </source>
</evidence>
<dbReference type="Proteomes" id="UP000271241">
    <property type="component" value="Unassembled WGS sequence"/>
</dbReference>
<dbReference type="EMBL" id="KZ992777">
    <property type="protein sequence ID" value="RKP07033.1"/>
    <property type="molecule type" value="Genomic_DNA"/>
</dbReference>
<dbReference type="OrthoDB" id="10034502at2759"/>
<sequence length="177" mass="20156">MQQLRGTLFQYHPEKPHLVAFRSSAENVHGSSGSHRAHRAVVLLAGLTEGPLSLPFTVDLNQTLGERHWHLVQPVLSSSYTGFGIRSLEQDTEELDQLLDGLFNSGYSRVVLLGHSTGSQIALYYARFGRYRSRISGCLLQGAISDRQYYRHSMRETMTEEQMNAWLRMAEDMRKSR</sequence>